<dbReference type="InterPro" id="IPR000055">
    <property type="entry name" value="Restrct_endonuc_typeI_TRD"/>
</dbReference>
<comment type="caution">
    <text evidence="5">The sequence shown here is derived from an EMBL/GenBank/DDBJ whole genome shotgun (WGS) entry which is preliminary data.</text>
</comment>
<evidence type="ECO:0000256" key="3">
    <source>
        <dbReference type="ARBA" id="ARBA00023125"/>
    </source>
</evidence>
<sequence length="426" mass="47274">MIQIKFGEIAEFRNGLNFAKESQGKGCLLIGIPDFKDRFIPHYETLTEINPSGITKAEDFLKKNDILFVRSNGNKDLVGRSLFIDKNIKALYSGFCIRARLTSDLISPIFLAYFTRTNRFKSLISSSGGTSIQNLNQGILANVKIPLFPKKEQQQIASVLSSLDSKIELNNKINAELEAMAKLIYDYWFVQFEFPIEAALAAKMGDSSLAGKPYKSSGGPMVYNQDLKREIPEGWEVDSLGNYAVVKKGTLVTEKTADTSGKIKVVSAGLDYSYFHSKSNYEANTITISASGASAGYINFWREPIFACDCTTVRGESDSVTLLVLGFLKMRQAYIYQQARGSAQPHVYPKDIEGLKIAIPPKSLIEDFGAIVVPGNQTITINLKQNQELSSLRDWLLPMLMNGQVTIKEAEEQLSMAAEERGDYGK</sequence>
<dbReference type="AlphaFoldDB" id="A0A150Y2L2"/>
<dbReference type="GO" id="GO:0009307">
    <property type="term" value="P:DNA restriction-modification system"/>
    <property type="evidence" value="ECO:0007669"/>
    <property type="project" value="UniProtKB-KW"/>
</dbReference>
<organism evidence="5 6">
    <name type="scientific">Roseivirga seohaensis</name>
    <dbReference type="NCBI Taxonomy" id="1914963"/>
    <lineage>
        <taxon>Bacteria</taxon>
        <taxon>Pseudomonadati</taxon>
        <taxon>Bacteroidota</taxon>
        <taxon>Cytophagia</taxon>
        <taxon>Cytophagales</taxon>
        <taxon>Roseivirgaceae</taxon>
        <taxon>Roseivirga</taxon>
    </lineage>
</organism>
<dbReference type="RefSeq" id="WP_062300203.1">
    <property type="nucleotide sequence ID" value="NZ_LRPB01000005.1"/>
</dbReference>
<dbReference type="EMBL" id="LRPB01000005">
    <property type="protein sequence ID" value="KYG85253.1"/>
    <property type="molecule type" value="Genomic_DNA"/>
</dbReference>
<dbReference type="PANTHER" id="PTHR30408">
    <property type="entry name" value="TYPE-1 RESTRICTION ENZYME ECOKI SPECIFICITY PROTEIN"/>
    <property type="match status" value="1"/>
</dbReference>
<reference evidence="5 6" key="1">
    <citation type="submission" date="2016-01" db="EMBL/GenBank/DDBJ databases">
        <title>Genome sequencing of Roseivirga seohaensis SW-152.</title>
        <authorList>
            <person name="Selvaratnam C."/>
            <person name="Thevarajoo S."/>
            <person name="Goh K.M."/>
            <person name="Ee R."/>
            <person name="Chan K.-G."/>
            <person name="Chong C.S."/>
        </authorList>
    </citation>
    <scope>NUCLEOTIDE SEQUENCE [LARGE SCALE GENOMIC DNA]</scope>
    <source>
        <strain evidence="5 6">SW-152</strain>
    </source>
</reference>
<dbReference type="Pfam" id="PF01420">
    <property type="entry name" value="Methylase_S"/>
    <property type="match status" value="2"/>
</dbReference>
<dbReference type="STRING" id="1914963.AWW67_16205"/>
<dbReference type="GO" id="GO:0003677">
    <property type="term" value="F:DNA binding"/>
    <property type="evidence" value="ECO:0007669"/>
    <property type="project" value="UniProtKB-KW"/>
</dbReference>
<evidence type="ECO:0000313" key="6">
    <source>
        <dbReference type="Proteomes" id="UP000075663"/>
    </source>
</evidence>
<keyword evidence="3" id="KW-0238">DNA-binding</keyword>
<dbReference type="InterPro" id="IPR052021">
    <property type="entry name" value="Type-I_RS_S_subunit"/>
</dbReference>
<dbReference type="Gene3D" id="3.90.220.20">
    <property type="entry name" value="DNA methylase specificity domains"/>
    <property type="match status" value="2"/>
</dbReference>
<evidence type="ECO:0000313" key="5">
    <source>
        <dbReference type="EMBL" id="KYG85253.1"/>
    </source>
</evidence>
<gene>
    <name evidence="5" type="ORF">AWW67_16205</name>
</gene>
<dbReference type="Proteomes" id="UP000075663">
    <property type="component" value="Unassembled WGS sequence"/>
</dbReference>
<feature type="domain" description="Type I restriction modification DNA specificity" evidence="4">
    <location>
        <begin position="232"/>
        <end position="363"/>
    </location>
</feature>
<protein>
    <recommendedName>
        <fullName evidence="4">Type I restriction modification DNA specificity domain-containing protein</fullName>
    </recommendedName>
</protein>
<accession>A0A150Y2L2</accession>
<dbReference type="InterPro" id="IPR044946">
    <property type="entry name" value="Restrct_endonuc_typeI_TRD_sf"/>
</dbReference>
<dbReference type="CDD" id="cd17517">
    <property type="entry name" value="RMtype1_S_EcoKI_StySPI-TRD2-CR2_like"/>
    <property type="match status" value="1"/>
</dbReference>
<evidence type="ECO:0000256" key="2">
    <source>
        <dbReference type="ARBA" id="ARBA00022747"/>
    </source>
</evidence>
<evidence type="ECO:0000259" key="4">
    <source>
        <dbReference type="Pfam" id="PF01420"/>
    </source>
</evidence>
<proteinExistence type="inferred from homology"/>
<dbReference type="CDD" id="cd17291">
    <property type="entry name" value="RMtype1_S_MgeORF438P-TRD-CR_like"/>
    <property type="match status" value="1"/>
</dbReference>
<dbReference type="SUPFAM" id="SSF116734">
    <property type="entry name" value="DNA methylase specificity domain"/>
    <property type="match status" value="2"/>
</dbReference>
<evidence type="ECO:0000256" key="1">
    <source>
        <dbReference type="ARBA" id="ARBA00010923"/>
    </source>
</evidence>
<keyword evidence="2" id="KW-0680">Restriction system</keyword>
<comment type="similarity">
    <text evidence="1">Belongs to the type-I restriction system S methylase family.</text>
</comment>
<dbReference type="PANTHER" id="PTHR30408:SF13">
    <property type="entry name" value="TYPE I RESTRICTION ENZYME HINDI SPECIFICITY SUBUNIT"/>
    <property type="match status" value="1"/>
</dbReference>
<name>A0A150Y2L2_9BACT</name>
<feature type="domain" description="Type I restriction modification DNA specificity" evidence="4">
    <location>
        <begin position="5"/>
        <end position="179"/>
    </location>
</feature>